<organism evidence="1 2">
    <name type="scientific">Psilocybe cubensis</name>
    <name type="common">Psychedelic mushroom</name>
    <name type="synonym">Stropharia cubensis</name>
    <dbReference type="NCBI Taxonomy" id="181762"/>
    <lineage>
        <taxon>Eukaryota</taxon>
        <taxon>Fungi</taxon>
        <taxon>Dikarya</taxon>
        <taxon>Basidiomycota</taxon>
        <taxon>Agaricomycotina</taxon>
        <taxon>Agaricomycetes</taxon>
        <taxon>Agaricomycetidae</taxon>
        <taxon>Agaricales</taxon>
        <taxon>Agaricineae</taxon>
        <taxon>Strophariaceae</taxon>
        <taxon>Psilocybe</taxon>
    </lineage>
</organism>
<sequence>MRQSQSLENFGEYTSVDVTDGNLSYPSTSSTGGATTNVQCDRHIDIVHGGIWYADTDPSTQVAKTHTRVDTEDEERRWQLFSALESVEQLVSSYRPGSHASLPGSSSNSFHSHIEEKETLHVNRSTQWTLNRKEGSGGDPVEPFARLRCRDGGMTNHLSATRNGDRYTRKRRLSTVDNDGSKSAPAAKRPRKRSPRDPLRDQKAGEGRVARALTAAPTRRPHRKPATPRCMAGAVSEGHVVVHDRERHSKKGKELTFQVMSAVQRP</sequence>
<reference evidence="1" key="1">
    <citation type="submission" date="2021-10" db="EMBL/GenBank/DDBJ databases">
        <title>Psilocybe cubensis genome.</title>
        <authorList>
            <person name="Mckernan K.J."/>
            <person name="Crawford S."/>
            <person name="Trippe A."/>
            <person name="Kane L.T."/>
            <person name="Mclaughlin S."/>
        </authorList>
    </citation>
    <scope>NUCLEOTIDE SEQUENCE</scope>
    <source>
        <strain evidence="1">MGC-MH-2018</strain>
    </source>
</reference>
<evidence type="ECO:0000313" key="1">
    <source>
        <dbReference type="EMBL" id="KAH9474931.1"/>
    </source>
</evidence>
<protein>
    <submittedName>
        <fullName evidence="1">Uncharacterized protein</fullName>
    </submittedName>
</protein>
<gene>
    <name evidence="1" type="ORF">JR316_0012026</name>
</gene>
<dbReference type="Proteomes" id="UP000664032">
    <property type="component" value="Unassembled WGS sequence"/>
</dbReference>
<keyword evidence="2" id="KW-1185">Reference proteome</keyword>
<proteinExistence type="predicted"/>
<dbReference type="EMBL" id="JAFIQS020000012">
    <property type="protein sequence ID" value="KAH9474931.1"/>
    <property type="molecule type" value="Genomic_DNA"/>
</dbReference>
<accession>A0ACB8GHE0</accession>
<comment type="caution">
    <text evidence="1">The sequence shown here is derived from an EMBL/GenBank/DDBJ whole genome shotgun (WGS) entry which is preliminary data.</text>
</comment>
<evidence type="ECO:0000313" key="2">
    <source>
        <dbReference type="Proteomes" id="UP000664032"/>
    </source>
</evidence>
<name>A0ACB8GHE0_PSICU</name>